<dbReference type="AlphaFoldDB" id="A0A0F4G8W5"/>
<comment type="caution">
    <text evidence="1">The sequence shown here is derived from an EMBL/GenBank/DDBJ whole genome shotgun (WGS) entry which is preliminary data.</text>
</comment>
<accession>A0A0F4G8W5</accession>
<evidence type="ECO:0000313" key="2">
    <source>
        <dbReference type="Proteomes" id="UP000033647"/>
    </source>
</evidence>
<sequence length="235" mass="24863">MAPRFLVDLHKSHLGLSTGLSNIMKLPIVTLVAIPTAAALGTTQSELFRARGQIQYAKAFIVAIEGGKPNINPGVYPSFGPALKFTAEPINAAGAATVEDGAVQPSCDIAATEYNTVSMIEISHAPARFQSMLTPVQFSDILAEVTAISVRVACNPGYSISNKAAVVADAQTLSTALKVRDKKPSASHIVSLTQSTFAELHIENRKSLPRQPQLQDSDCNECCESGEDPVGIFVA</sequence>
<name>A0A0F4G8W5_9PEZI</name>
<gene>
    <name evidence="1" type="ORF">TI39_contig5832g00007</name>
</gene>
<keyword evidence="2" id="KW-1185">Reference proteome</keyword>
<proteinExistence type="predicted"/>
<dbReference type="EMBL" id="LAFY01005787">
    <property type="protein sequence ID" value="KJX92680.1"/>
    <property type="molecule type" value="Genomic_DNA"/>
</dbReference>
<organism evidence="1 2">
    <name type="scientific">Zymoseptoria brevis</name>
    <dbReference type="NCBI Taxonomy" id="1047168"/>
    <lineage>
        <taxon>Eukaryota</taxon>
        <taxon>Fungi</taxon>
        <taxon>Dikarya</taxon>
        <taxon>Ascomycota</taxon>
        <taxon>Pezizomycotina</taxon>
        <taxon>Dothideomycetes</taxon>
        <taxon>Dothideomycetidae</taxon>
        <taxon>Mycosphaerellales</taxon>
        <taxon>Mycosphaerellaceae</taxon>
        <taxon>Zymoseptoria</taxon>
    </lineage>
</organism>
<dbReference type="Proteomes" id="UP000033647">
    <property type="component" value="Unassembled WGS sequence"/>
</dbReference>
<protein>
    <submittedName>
        <fullName evidence="1">Uncharacterized protein</fullName>
    </submittedName>
</protein>
<reference evidence="1 2" key="1">
    <citation type="submission" date="2015-03" db="EMBL/GenBank/DDBJ databases">
        <title>RNA-seq based gene annotation and comparative genomics of four Zymoseptoria species reveal species-specific pathogenicity related genes and transposable element activity.</title>
        <authorList>
            <person name="Grandaubert J."/>
            <person name="Bhattacharyya A."/>
            <person name="Stukenbrock E.H."/>
        </authorList>
    </citation>
    <scope>NUCLEOTIDE SEQUENCE [LARGE SCALE GENOMIC DNA]</scope>
    <source>
        <strain evidence="1 2">Zb18110</strain>
    </source>
</reference>
<evidence type="ECO:0000313" key="1">
    <source>
        <dbReference type="EMBL" id="KJX92680.1"/>
    </source>
</evidence>